<reference evidence="1 2" key="1">
    <citation type="submission" date="2019-07" db="EMBL/GenBank/DDBJ databases">
        <title>Novel species of Flavobacterium.</title>
        <authorList>
            <person name="Liu Q."/>
            <person name="Xin Y.-H."/>
        </authorList>
    </citation>
    <scope>NUCLEOTIDE SEQUENCE [LARGE SCALE GENOMIC DNA]</scope>
    <source>
        <strain evidence="1 2">LB3P56</strain>
    </source>
</reference>
<dbReference type="OrthoDB" id="680581at2"/>
<accession>A0A553CKI8</accession>
<dbReference type="AlphaFoldDB" id="A0A553CKI8"/>
<dbReference type="Proteomes" id="UP000318585">
    <property type="component" value="Unassembled WGS sequence"/>
</dbReference>
<comment type="caution">
    <text evidence="1">The sequence shown here is derived from an EMBL/GenBank/DDBJ whole genome shotgun (WGS) entry which is preliminary data.</text>
</comment>
<evidence type="ECO:0000313" key="2">
    <source>
        <dbReference type="Proteomes" id="UP000318585"/>
    </source>
</evidence>
<sequence>MKTEKELYAAILKITMKIRIQFPELSIYILEMPVTIPNIENPKINCKVLQDYYDSLNILLKDYIDNQKKITKLV</sequence>
<organism evidence="1 2">
    <name type="scientific">Flavobacterium franklandianum</name>
    <dbReference type="NCBI Taxonomy" id="2594430"/>
    <lineage>
        <taxon>Bacteria</taxon>
        <taxon>Pseudomonadati</taxon>
        <taxon>Bacteroidota</taxon>
        <taxon>Flavobacteriia</taxon>
        <taxon>Flavobacteriales</taxon>
        <taxon>Flavobacteriaceae</taxon>
        <taxon>Flavobacterium</taxon>
    </lineage>
</organism>
<dbReference type="RefSeq" id="WP_143392067.1">
    <property type="nucleotide sequence ID" value="NZ_VJZQ01000047.1"/>
</dbReference>
<protein>
    <submittedName>
        <fullName evidence="1">Uncharacterized protein</fullName>
    </submittedName>
</protein>
<dbReference type="EMBL" id="VJZR01000007">
    <property type="protein sequence ID" value="TRX20974.1"/>
    <property type="molecule type" value="Genomic_DNA"/>
</dbReference>
<name>A0A553CKI8_9FLAO</name>
<proteinExistence type="predicted"/>
<gene>
    <name evidence="1" type="ORF">FNW17_09930</name>
</gene>
<evidence type="ECO:0000313" key="1">
    <source>
        <dbReference type="EMBL" id="TRX20974.1"/>
    </source>
</evidence>
<keyword evidence="2" id="KW-1185">Reference proteome</keyword>